<dbReference type="OMA" id="VHFQECE"/>
<dbReference type="AlphaFoldDB" id="Q6BX17"/>
<keyword evidence="5" id="KW-0560">Oxidoreductase</keyword>
<dbReference type="HOGENOM" id="CLU_034311_1_0_1"/>
<evidence type="ECO:0000256" key="1">
    <source>
        <dbReference type="ARBA" id="ARBA00001974"/>
    </source>
</evidence>
<comment type="cofactor">
    <cofactor evidence="1 6">
        <name>FAD</name>
        <dbReference type="ChEBI" id="CHEBI:57692"/>
    </cofactor>
</comment>
<sequence>MRPKIVVIGAGVSGLTTALELKKSSSEYDVTVVAQHLPGDYDVNYVSPYAGANWYSFATPEDKVLQAFDKPSYRAFMELAQNEPRSGIWHKMSYAYFTEDYMKEINYDTGKGIPWFKDFVEEFKILEKKELPEGILFGFSFKGVVISVPIYLNFLLSKALENGIAIKRVKAIENVEDARNLHSSGNKANLVINCSGLLAFNLKGYNDPNRSYGIRGQTLHVRNNASKQIEVQSFGPGFEDEMLYIMPRKEGGSIIGGCFIENYKNTEEDKELTQRLVNRAKKYAPEMFDPGFKNNPTEIDIIRVNVGLRPFRDGGVRVENDSDNDWLIHNYGAGGGGYQGSHGFSSTVVSLVKQALDKKMASKL</sequence>
<evidence type="ECO:0000313" key="8">
    <source>
        <dbReference type="EMBL" id="CAG85250.2"/>
    </source>
</evidence>
<dbReference type="InterPro" id="IPR023209">
    <property type="entry name" value="DAO"/>
</dbReference>
<keyword evidence="4 6" id="KW-0274">FAD</keyword>
<dbReference type="Pfam" id="PF01266">
    <property type="entry name" value="DAO"/>
    <property type="match status" value="1"/>
</dbReference>
<dbReference type="InterPro" id="IPR006076">
    <property type="entry name" value="FAD-dep_OxRdtase"/>
</dbReference>
<dbReference type="PIRSF" id="PIRSF000189">
    <property type="entry name" value="D-aa_oxidase"/>
    <property type="match status" value="1"/>
</dbReference>
<dbReference type="Gene3D" id="3.40.50.720">
    <property type="entry name" value="NAD(P)-binding Rossmann-like Domain"/>
    <property type="match status" value="1"/>
</dbReference>
<evidence type="ECO:0000256" key="4">
    <source>
        <dbReference type="ARBA" id="ARBA00022827"/>
    </source>
</evidence>
<dbReference type="SUPFAM" id="SSF54373">
    <property type="entry name" value="FAD-linked reductases, C-terminal domain"/>
    <property type="match status" value="1"/>
</dbReference>
<dbReference type="PANTHER" id="PTHR11530:SF16">
    <property type="entry name" value="D-AMINO ACID OXIDASE (AFU_ORTHOLOGUE AFUA_5G11290)"/>
    <property type="match status" value="1"/>
</dbReference>
<evidence type="ECO:0000313" key="9">
    <source>
        <dbReference type="Proteomes" id="UP000000599"/>
    </source>
</evidence>
<gene>
    <name evidence="8" type="ordered locus">DEHA2B06754g</name>
</gene>
<name>Q6BX17_DEBHA</name>
<dbReference type="eggNOG" id="KOG3923">
    <property type="taxonomic scope" value="Eukaryota"/>
</dbReference>
<comment type="similarity">
    <text evidence="2">Belongs to the DAMOX/DASOX family.</text>
</comment>
<dbReference type="GO" id="GO:0003884">
    <property type="term" value="F:D-amino-acid oxidase activity"/>
    <property type="evidence" value="ECO:0007669"/>
    <property type="project" value="InterPro"/>
</dbReference>
<dbReference type="GO" id="GO:0071949">
    <property type="term" value="F:FAD binding"/>
    <property type="evidence" value="ECO:0007669"/>
    <property type="project" value="InterPro"/>
</dbReference>
<organism evidence="8 9">
    <name type="scientific">Debaryomyces hansenii (strain ATCC 36239 / CBS 767 / BCRC 21394 / JCM 1990 / NBRC 0083 / IGC 2968)</name>
    <name type="common">Yeast</name>
    <name type="synonym">Torulaspora hansenii</name>
    <dbReference type="NCBI Taxonomy" id="284592"/>
    <lineage>
        <taxon>Eukaryota</taxon>
        <taxon>Fungi</taxon>
        <taxon>Dikarya</taxon>
        <taxon>Ascomycota</taxon>
        <taxon>Saccharomycotina</taxon>
        <taxon>Pichiomycetes</taxon>
        <taxon>Debaryomycetaceae</taxon>
        <taxon>Debaryomyces</taxon>
    </lineage>
</organism>
<reference evidence="8 9" key="1">
    <citation type="journal article" date="2004" name="Nature">
        <title>Genome evolution in yeasts.</title>
        <authorList>
            <consortium name="Genolevures"/>
            <person name="Dujon B."/>
            <person name="Sherman D."/>
            <person name="Fischer G."/>
            <person name="Durrens P."/>
            <person name="Casaregola S."/>
            <person name="Lafontaine I."/>
            <person name="de Montigny J."/>
            <person name="Marck C."/>
            <person name="Neuveglise C."/>
            <person name="Talla E."/>
            <person name="Goffard N."/>
            <person name="Frangeul L."/>
            <person name="Aigle M."/>
            <person name="Anthouard V."/>
            <person name="Babour A."/>
            <person name="Barbe V."/>
            <person name="Barnay S."/>
            <person name="Blanchin S."/>
            <person name="Beckerich J.M."/>
            <person name="Beyne E."/>
            <person name="Bleykasten C."/>
            <person name="Boisrame A."/>
            <person name="Boyer J."/>
            <person name="Cattolico L."/>
            <person name="Confanioleri F."/>
            <person name="de Daruvar A."/>
            <person name="Despons L."/>
            <person name="Fabre E."/>
            <person name="Fairhead C."/>
            <person name="Ferry-Dumazet H."/>
            <person name="Groppi A."/>
            <person name="Hantraye F."/>
            <person name="Hennequin C."/>
            <person name="Jauniaux N."/>
            <person name="Joyet P."/>
            <person name="Kachouri R."/>
            <person name="Kerrest A."/>
            <person name="Koszul R."/>
            <person name="Lemaire M."/>
            <person name="Lesur I."/>
            <person name="Ma L."/>
            <person name="Muller H."/>
            <person name="Nicaud J.M."/>
            <person name="Nikolski M."/>
            <person name="Oztas S."/>
            <person name="Ozier-Kalogeropoulos O."/>
            <person name="Pellenz S."/>
            <person name="Potier S."/>
            <person name="Richard G.F."/>
            <person name="Straub M.L."/>
            <person name="Suleau A."/>
            <person name="Swennene D."/>
            <person name="Tekaia F."/>
            <person name="Wesolowski-Louvel M."/>
            <person name="Westhof E."/>
            <person name="Wirth B."/>
            <person name="Zeniou-Meyer M."/>
            <person name="Zivanovic I."/>
            <person name="Bolotin-Fukuhara M."/>
            <person name="Thierry A."/>
            <person name="Bouchier C."/>
            <person name="Caudron B."/>
            <person name="Scarpelli C."/>
            <person name="Gaillardin C."/>
            <person name="Weissenbach J."/>
            <person name="Wincker P."/>
            <person name="Souciet J.L."/>
        </authorList>
    </citation>
    <scope>NUCLEOTIDE SEQUENCE [LARGE SCALE GENOMIC DNA]</scope>
    <source>
        <strain evidence="9">ATCC 36239 / CBS 767 / BCRC 21394 / JCM 1990 / NBRC 0083 / IGC 2968</strain>
    </source>
</reference>
<dbReference type="SUPFAM" id="SSF51971">
    <property type="entry name" value="Nucleotide-binding domain"/>
    <property type="match status" value="1"/>
</dbReference>
<keyword evidence="3" id="KW-0285">Flavoprotein</keyword>
<evidence type="ECO:0000256" key="2">
    <source>
        <dbReference type="ARBA" id="ARBA00006730"/>
    </source>
</evidence>
<proteinExistence type="inferred from homology"/>
<feature type="binding site" evidence="6">
    <location>
        <position position="175"/>
    </location>
    <ligand>
        <name>FAD</name>
        <dbReference type="ChEBI" id="CHEBI:57692"/>
    </ligand>
</feature>
<evidence type="ECO:0000256" key="3">
    <source>
        <dbReference type="ARBA" id="ARBA00022630"/>
    </source>
</evidence>
<dbReference type="InParanoid" id="Q6BX17"/>
<dbReference type="PANTHER" id="PTHR11530">
    <property type="entry name" value="D-AMINO ACID OXIDASE"/>
    <property type="match status" value="1"/>
</dbReference>
<dbReference type="Proteomes" id="UP000000599">
    <property type="component" value="Chromosome B"/>
</dbReference>
<evidence type="ECO:0000256" key="6">
    <source>
        <dbReference type="PIRSR" id="PIRSR000189-1"/>
    </source>
</evidence>
<dbReference type="STRING" id="284592.Q6BX17"/>
<evidence type="ECO:0000259" key="7">
    <source>
        <dbReference type="Pfam" id="PF01266"/>
    </source>
</evidence>
<dbReference type="GO" id="GO:0005737">
    <property type="term" value="C:cytoplasm"/>
    <property type="evidence" value="ECO:0007669"/>
    <property type="project" value="TreeGrafter"/>
</dbReference>
<evidence type="ECO:0000256" key="5">
    <source>
        <dbReference type="ARBA" id="ARBA00023002"/>
    </source>
</evidence>
<feature type="domain" description="FAD dependent oxidoreductase" evidence="7">
    <location>
        <begin position="4"/>
        <end position="344"/>
    </location>
</feature>
<dbReference type="GeneID" id="2913721"/>
<keyword evidence="9" id="KW-1185">Reference proteome</keyword>
<dbReference type="OrthoDB" id="409956at2759"/>
<dbReference type="GO" id="GO:0019478">
    <property type="term" value="P:D-amino acid catabolic process"/>
    <property type="evidence" value="ECO:0007669"/>
    <property type="project" value="TreeGrafter"/>
</dbReference>
<dbReference type="Gene3D" id="3.30.9.10">
    <property type="entry name" value="D-Amino Acid Oxidase, subunit A, domain 2"/>
    <property type="match status" value="1"/>
</dbReference>
<dbReference type="EMBL" id="CR382134">
    <property type="protein sequence ID" value="CAG85250.2"/>
    <property type="molecule type" value="Genomic_DNA"/>
</dbReference>
<protein>
    <submittedName>
        <fullName evidence="8">DEHA2B06754p</fullName>
    </submittedName>
</protein>
<dbReference type="KEGG" id="dha:DEHA2B06754g"/>
<accession>Q6BX17</accession>
<feature type="binding site" evidence="6">
    <location>
        <position position="335"/>
    </location>
    <ligand>
        <name>D-dopa</name>
        <dbReference type="ChEBI" id="CHEBI:149689"/>
    </ligand>
</feature>
<dbReference type="RefSeq" id="XP_457252.2">
    <property type="nucleotide sequence ID" value="XM_457252.1"/>
</dbReference>